<evidence type="ECO:0000256" key="7">
    <source>
        <dbReference type="SAM" id="SignalP"/>
    </source>
</evidence>
<keyword evidence="6" id="KW-0472">Membrane</keyword>
<dbReference type="PROSITE" id="PS00636">
    <property type="entry name" value="DNAJ_1"/>
    <property type="match status" value="1"/>
</dbReference>
<dbReference type="SUPFAM" id="SSF46565">
    <property type="entry name" value="Chaperone J-domain"/>
    <property type="match status" value="1"/>
</dbReference>
<keyword evidence="6" id="KW-1133">Transmembrane helix</keyword>
<keyword evidence="7" id="KW-0732">Signal</keyword>
<dbReference type="OrthoDB" id="10065037at2759"/>
<dbReference type="Gene3D" id="3.40.30.10">
    <property type="entry name" value="Glutaredoxin"/>
    <property type="match status" value="1"/>
</dbReference>
<comment type="subcellular location">
    <subcellularLocation>
        <location evidence="1">Endoplasmic reticulum membrane</location>
        <topology evidence="1">Single-pass type IV membrane protein</topology>
    </subcellularLocation>
</comment>
<organism evidence="11">
    <name type="scientific">Thrips palmi</name>
    <name type="common">Melon thrips</name>
    <dbReference type="NCBI Taxonomy" id="161013"/>
    <lineage>
        <taxon>Eukaryota</taxon>
        <taxon>Metazoa</taxon>
        <taxon>Ecdysozoa</taxon>
        <taxon>Arthropoda</taxon>
        <taxon>Hexapoda</taxon>
        <taxon>Insecta</taxon>
        <taxon>Pterygota</taxon>
        <taxon>Neoptera</taxon>
        <taxon>Paraneoptera</taxon>
        <taxon>Thysanoptera</taxon>
        <taxon>Terebrantia</taxon>
        <taxon>Thripoidea</taxon>
        <taxon>Thripidae</taxon>
        <taxon>Thrips</taxon>
    </lineage>
</organism>
<sequence length="800" mass="91851">MTWKVLFLLVCLLVCGINGFSDPYRVLGIPKSSTVPEIRKAYKNLAKEWHPDKNHDPAAEEKFVEITQAYELLSDPERRKQYDLYGVLGDSAISREKREYNQQYQKKFDFMDDLFGFPGYGSFRYRRSEPDITSFHKLSVSTKAYENNLVPKSFRTPYLILFYSDWCFPCLQIEPLWRKVIEDLEPIGVGVATVHSENEKMLAKKVGIRSLPTMVLLMEGKTTIYREPMISAHKIVEFIRAKFPYNIMQSVNDDNAHEFLRGWIDNRVRALVFENKEQPRLRYLLTAYHFRDRVAFGSVNMGSMDTIETQKQFKVAHDADTLLIFNENHNRPIVSLSMADIPVNTMQDVISRNKYLVLPRLSSQTLLDALCPPEWAKPRKRLCVVLVSENTPYHDTPRQALRQFAQESSYSAERVRFTYIFRERQSEFINALTSGEGSPAESTLHIVILWRRDSSHIKYEWLPSGLDASVDQWNDTKSHLETTIHRLLQSNAALSGEAIVKELIDEHAQGMVTRMVNKLLLTADFLKESIGKDQILPAISVIGTILFIIGGGYLMSYLVRLEEESINKKKNDDSGKGTTENGKNGSYVPELKLHEMRAENYNGLVRLLKPGCRTIILLVDMQSRTTLLPSFHKTVWPYRKNKTLMFAHLSLERGLEWYKRLLTLSLPEPRDLNINPRNCIGTVLSLNGHRKYFCMYHAKHPECSRGQGSKRMVKMTKHFSNPPFNVGSGAFMGFDTSESESETEDVEKGVRPLTEGSGDAAGGVLFQGNLLDGLPNWLDRLFEGTTHRYYVNYWPDFTGK</sequence>
<gene>
    <name evidence="11" type="primary">LOC117649988</name>
</gene>
<dbReference type="GeneID" id="117649988"/>
<keyword evidence="3" id="KW-0072">Autophagy</keyword>
<evidence type="ECO:0000259" key="9">
    <source>
        <dbReference type="PROSITE" id="PS51352"/>
    </source>
</evidence>
<feature type="domain" description="J" evidence="8">
    <location>
        <begin position="22"/>
        <end position="86"/>
    </location>
</feature>
<evidence type="ECO:0000259" key="8">
    <source>
        <dbReference type="PROSITE" id="PS50076"/>
    </source>
</evidence>
<dbReference type="InterPro" id="IPR001623">
    <property type="entry name" value="DnaJ_domain"/>
</dbReference>
<accession>A0A6P8ZUX7</accession>
<keyword evidence="6" id="KW-0812">Transmembrane</keyword>
<dbReference type="PANTHER" id="PTHR44303">
    <property type="entry name" value="DNAJ HOMOLOG SUBFAMILY C MEMBER 16"/>
    <property type="match status" value="1"/>
</dbReference>
<dbReference type="AlphaFoldDB" id="A0A6P8ZUX7"/>
<dbReference type="SUPFAM" id="SSF52833">
    <property type="entry name" value="Thioredoxin-like"/>
    <property type="match status" value="1"/>
</dbReference>
<dbReference type="GO" id="GO:0005789">
    <property type="term" value="C:endoplasmic reticulum membrane"/>
    <property type="evidence" value="ECO:0007669"/>
    <property type="project" value="UniProtKB-SubCell"/>
</dbReference>
<dbReference type="InterPro" id="IPR013766">
    <property type="entry name" value="Thioredoxin_domain"/>
</dbReference>
<proteinExistence type="predicted"/>
<evidence type="ECO:0000256" key="5">
    <source>
        <dbReference type="ARBA" id="ARBA00035043"/>
    </source>
</evidence>
<dbReference type="Pfam" id="PF00085">
    <property type="entry name" value="Thioredoxin"/>
    <property type="match status" value="1"/>
</dbReference>
<dbReference type="RefSeq" id="XP_034249113.1">
    <property type="nucleotide sequence ID" value="XM_034393222.1"/>
</dbReference>
<dbReference type="KEGG" id="tpal:117649988"/>
<evidence type="ECO:0000256" key="2">
    <source>
        <dbReference type="ARBA" id="ARBA00020921"/>
    </source>
</evidence>
<protein>
    <recommendedName>
        <fullName evidence="2">DnaJ homolog subfamily C member 16</fullName>
    </recommendedName>
    <alternativeName>
        <fullName evidence="5">Endoplasmic reticulum DNA J domain-containing protein 8</fullName>
    </alternativeName>
</protein>
<dbReference type="PRINTS" id="PR00625">
    <property type="entry name" value="JDOMAIN"/>
</dbReference>
<dbReference type="PROSITE" id="PS51352">
    <property type="entry name" value="THIOREDOXIN_2"/>
    <property type="match status" value="1"/>
</dbReference>
<feature type="signal peptide" evidence="7">
    <location>
        <begin position="1"/>
        <end position="19"/>
    </location>
</feature>
<evidence type="ECO:0000256" key="4">
    <source>
        <dbReference type="ARBA" id="ARBA00035002"/>
    </source>
</evidence>
<feature type="domain" description="Thioredoxin" evidence="9">
    <location>
        <begin position="138"/>
        <end position="269"/>
    </location>
</feature>
<evidence type="ECO:0000313" key="11">
    <source>
        <dbReference type="RefSeq" id="XP_034249113.1"/>
    </source>
</evidence>
<evidence type="ECO:0000256" key="3">
    <source>
        <dbReference type="ARBA" id="ARBA00023006"/>
    </source>
</evidence>
<dbReference type="InterPro" id="IPR018253">
    <property type="entry name" value="DnaJ_domain_CS"/>
</dbReference>
<dbReference type="PROSITE" id="PS50076">
    <property type="entry name" value="DNAJ_2"/>
    <property type="match status" value="1"/>
</dbReference>
<dbReference type="InterPro" id="IPR036249">
    <property type="entry name" value="Thioredoxin-like_sf"/>
</dbReference>
<evidence type="ECO:0000313" key="10">
    <source>
        <dbReference type="Proteomes" id="UP000515158"/>
    </source>
</evidence>
<dbReference type="CDD" id="cd06257">
    <property type="entry name" value="DnaJ"/>
    <property type="match status" value="1"/>
</dbReference>
<dbReference type="Pfam" id="PF00226">
    <property type="entry name" value="DnaJ"/>
    <property type="match status" value="1"/>
</dbReference>
<dbReference type="InterPro" id="IPR052448">
    <property type="entry name" value="DnaJ_C16_autophagy_reg"/>
</dbReference>
<feature type="chain" id="PRO_5028265420" description="DnaJ homolog subfamily C member 16" evidence="7">
    <location>
        <begin position="20"/>
        <end position="800"/>
    </location>
</feature>
<dbReference type="PANTHER" id="PTHR44303:SF2">
    <property type="entry name" value="DNAJ HOMOLOG SUBFAMILY C MEMBER 16"/>
    <property type="match status" value="1"/>
</dbReference>
<evidence type="ECO:0000256" key="1">
    <source>
        <dbReference type="ARBA" id="ARBA00004163"/>
    </source>
</evidence>
<dbReference type="Proteomes" id="UP000515158">
    <property type="component" value="Unplaced"/>
</dbReference>
<keyword evidence="10" id="KW-1185">Reference proteome</keyword>
<dbReference type="InterPro" id="IPR036869">
    <property type="entry name" value="J_dom_sf"/>
</dbReference>
<feature type="transmembrane region" description="Helical" evidence="6">
    <location>
        <begin position="535"/>
        <end position="559"/>
    </location>
</feature>
<reference evidence="11" key="1">
    <citation type="submission" date="2025-08" db="UniProtKB">
        <authorList>
            <consortium name="RefSeq"/>
        </authorList>
    </citation>
    <scope>IDENTIFICATION</scope>
    <source>
        <tissue evidence="11">Total insect</tissue>
    </source>
</reference>
<dbReference type="FunCoup" id="A0A6P8ZUX7">
    <property type="interactions" value="1027"/>
</dbReference>
<dbReference type="SMART" id="SM00271">
    <property type="entry name" value="DnaJ"/>
    <property type="match status" value="1"/>
</dbReference>
<name>A0A6P8ZUX7_THRPL</name>
<evidence type="ECO:0000256" key="6">
    <source>
        <dbReference type="SAM" id="Phobius"/>
    </source>
</evidence>
<comment type="function">
    <text evidence="4">Plays an important role in regulating the size of autophagosomes during the formation process.</text>
</comment>
<dbReference type="GO" id="GO:0006914">
    <property type="term" value="P:autophagy"/>
    <property type="evidence" value="ECO:0007669"/>
    <property type="project" value="UniProtKB-KW"/>
</dbReference>
<dbReference type="InParanoid" id="A0A6P8ZUX7"/>
<dbReference type="Gene3D" id="1.10.287.110">
    <property type="entry name" value="DnaJ domain"/>
    <property type="match status" value="1"/>
</dbReference>